<reference evidence="3" key="1">
    <citation type="journal article" date="2017" name="Gigascience">
        <title>The genome draft of coconut (Cocos nucifera).</title>
        <authorList>
            <person name="Xiao Y."/>
            <person name="Xu P."/>
            <person name="Fan H."/>
            <person name="Baudouin L."/>
            <person name="Xia W."/>
            <person name="Bocs S."/>
            <person name="Xu J."/>
            <person name="Li Q."/>
            <person name="Guo A."/>
            <person name="Zhou L."/>
            <person name="Li J."/>
            <person name="Wu Y."/>
            <person name="Ma Z."/>
            <person name="Armero A."/>
            <person name="Issali A.E."/>
            <person name="Liu N."/>
            <person name="Peng M."/>
            <person name="Yang Y."/>
        </authorList>
    </citation>
    <scope>NUCLEOTIDE SEQUENCE</scope>
    <source>
        <tissue evidence="3">Spear leaf of Hainan Tall coconut</tissue>
    </source>
</reference>
<dbReference type="Pfam" id="PF00574">
    <property type="entry name" value="CLP_protease"/>
    <property type="match status" value="1"/>
</dbReference>
<sequence>MASMSISMPFGFAAASPASIKPKVGTVCFGVAASQGALLLAGGEKGMRYAMPNACIVIHQPQSGCGGHVEDVRRQVKEAVQFEVLPLFHSWRSVLSGNVLGPVLSQEPFVPVVKLVMVPGERAIKSFLGLEGNSNFKMH</sequence>
<dbReference type="AlphaFoldDB" id="A0A8K0NB98"/>
<proteinExistence type="inferred from homology"/>
<dbReference type="GO" id="GO:0006515">
    <property type="term" value="P:protein quality control for misfolded or incompletely synthesized proteins"/>
    <property type="evidence" value="ECO:0007669"/>
    <property type="project" value="TreeGrafter"/>
</dbReference>
<dbReference type="InterPro" id="IPR029045">
    <property type="entry name" value="ClpP/crotonase-like_dom_sf"/>
</dbReference>
<dbReference type="GO" id="GO:0009368">
    <property type="term" value="C:endopeptidase Clp complex"/>
    <property type="evidence" value="ECO:0007669"/>
    <property type="project" value="TreeGrafter"/>
</dbReference>
<dbReference type="InterPro" id="IPR023562">
    <property type="entry name" value="ClpP/TepA"/>
</dbReference>
<evidence type="ECO:0000256" key="2">
    <source>
        <dbReference type="RuleBase" id="RU003567"/>
    </source>
</evidence>
<name>A0A8K0NB98_COCNU</name>
<dbReference type="PANTHER" id="PTHR10381:SF8">
    <property type="entry name" value="ATP-DEPENDENT CLP PROTEASE PROTEOLYTIC SUBUNIT 6, CHLOROPLASTIC"/>
    <property type="match status" value="1"/>
</dbReference>
<evidence type="ECO:0000313" key="4">
    <source>
        <dbReference type="Proteomes" id="UP000797356"/>
    </source>
</evidence>
<dbReference type="GO" id="GO:0004176">
    <property type="term" value="F:ATP-dependent peptidase activity"/>
    <property type="evidence" value="ECO:0007669"/>
    <property type="project" value="InterPro"/>
</dbReference>
<dbReference type="Proteomes" id="UP000797356">
    <property type="component" value="Chromosome 13"/>
</dbReference>
<dbReference type="OrthoDB" id="10562860at2759"/>
<dbReference type="SUPFAM" id="SSF52096">
    <property type="entry name" value="ClpP/crotonase"/>
    <property type="match status" value="1"/>
</dbReference>
<accession>A0A8K0NB98</accession>
<dbReference type="EMBL" id="CM017884">
    <property type="protein sequence ID" value="KAG1366734.1"/>
    <property type="molecule type" value="Genomic_DNA"/>
</dbReference>
<organism evidence="3 4">
    <name type="scientific">Cocos nucifera</name>
    <name type="common">Coconut palm</name>
    <dbReference type="NCBI Taxonomy" id="13894"/>
    <lineage>
        <taxon>Eukaryota</taxon>
        <taxon>Viridiplantae</taxon>
        <taxon>Streptophyta</taxon>
        <taxon>Embryophyta</taxon>
        <taxon>Tracheophyta</taxon>
        <taxon>Spermatophyta</taxon>
        <taxon>Magnoliopsida</taxon>
        <taxon>Liliopsida</taxon>
        <taxon>Arecaceae</taxon>
        <taxon>Arecoideae</taxon>
        <taxon>Cocoseae</taxon>
        <taxon>Attaleinae</taxon>
        <taxon>Cocos</taxon>
    </lineage>
</organism>
<comment type="caution">
    <text evidence="3">The sequence shown here is derived from an EMBL/GenBank/DDBJ whole genome shotgun (WGS) entry which is preliminary data.</text>
</comment>
<dbReference type="InterPro" id="IPR001907">
    <property type="entry name" value="ClpP"/>
</dbReference>
<dbReference type="GO" id="GO:0051117">
    <property type="term" value="F:ATPase binding"/>
    <property type="evidence" value="ECO:0007669"/>
    <property type="project" value="TreeGrafter"/>
</dbReference>
<dbReference type="PANTHER" id="PTHR10381">
    <property type="entry name" value="ATP-DEPENDENT CLP PROTEASE PROTEOLYTIC SUBUNIT"/>
    <property type="match status" value="1"/>
</dbReference>
<keyword evidence="4" id="KW-1185">Reference proteome</keyword>
<gene>
    <name evidence="3" type="ORF">COCNU_13G005240</name>
</gene>
<dbReference type="GO" id="GO:0004252">
    <property type="term" value="F:serine-type endopeptidase activity"/>
    <property type="evidence" value="ECO:0007669"/>
    <property type="project" value="InterPro"/>
</dbReference>
<reference evidence="3" key="2">
    <citation type="submission" date="2019-07" db="EMBL/GenBank/DDBJ databases">
        <authorList>
            <person name="Yang Y."/>
            <person name="Bocs S."/>
            <person name="Baudouin L."/>
        </authorList>
    </citation>
    <scope>NUCLEOTIDE SEQUENCE</scope>
    <source>
        <tissue evidence="3">Spear leaf of Hainan Tall coconut</tissue>
    </source>
</reference>
<evidence type="ECO:0000256" key="1">
    <source>
        <dbReference type="ARBA" id="ARBA00007039"/>
    </source>
</evidence>
<protein>
    <recommendedName>
        <fullName evidence="2">ATP-dependent Clp protease proteolytic subunit</fullName>
    </recommendedName>
</protein>
<dbReference type="GO" id="GO:0009536">
    <property type="term" value="C:plastid"/>
    <property type="evidence" value="ECO:0007669"/>
    <property type="project" value="UniProtKB-ARBA"/>
</dbReference>
<dbReference type="Gene3D" id="3.90.226.10">
    <property type="entry name" value="2-enoyl-CoA Hydratase, Chain A, domain 1"/>
    <property type="match status" value="1"/>
</dbReference>
<dbReference type="PRINTS" id="PR00127">
    <property type="entry name" value="CLPPROTEASEP"/>
</dbReference>
<evidence type="ECO:0000313" key="3">
    <source>
        <dbReference type="EMBL" id="KAG1366734.1"/>
    </source>
</evidence>
<comment type="similarity">
    <text evidence="1 2">Belongs to the peptidase S14 family.</text>
</comment>